<evidence type="ECO:0000256" key="1">
    <source>
        <dbReference type="SAM" id="SignalP"/>
    </source>
</evidence>
<evidence type="ECO:0008006" key="4">
    <source>
        <dbReference type="Google" id="ProtNLM"/>
    </source>
</evidence>
<dbReference type="EMBL" id="JACHIA010000008">
    <property type="protein sequence ID" value="MBB6071461.1"/>
    <property type="molecule type" value="Genomic_DNA"/>
</dbReference>
<reference evidence="2 3" key="1">
    <citation type="submission" date="2020-08" db="EMBL/GenBank/DDBJ databases">
        <title>Genomic Encyclopedia of Type Strains, Phase IV (KMG-IV): sequencing the most valuable type-strain genomes for metagenomic binning, comparative biology and taxonomic classification.</title>
        <authorList>
            <person name="Goeker M."/>
        </authorList>
    </citation>
    <scope>NUCLEOTIDE SEQUENCE [LARGE SCALE GENOMIC DNA]</scope>
    <source>
        <strain evidence="2 3">DSM 29007</strain>
    </source>
</reference>
<keyword evidence="3" id="KW-1185">Reference proteome</keyword>
<gene>
    <name evidence="2" type="ORF">HNQ61_003085</name>
</gene>
<feature type="signal peptide" evidence="1">
    <location>
        <begin position="1"/>
        <end position="22"/>
    </location>
</feature>
<dbReference type="AlphaFoldDB" id="A0A841H077"/>
<keyword evidence="1" id="KW-0732">Signal</keyword>
<protein>
    <recommendedName>
        <fullName evidence="4">Lipoprotein</fullName>
    </recommendedName>
</protein>
<evidence type="ECO:0000313" key="3">
    <source>
        <dbReference type="Proteomes" id="UP000582837"/>
    </source>
</evidence>
<dbReference type="Proteomes" id="UP000582837">
    <property type="component" value="Unassembled WGS sequence"/>
</dbReference>
<accession>A0A841H077</accession>
<comment type="caution">
    <text evidence="2">The sequence shown here is derived from an EMBL/GenBank/DDBJ whole genome shotgun (WGS) entry which is preliminary data.</text>
</comment>
<name>A0A841H077_9BACT</name>
<dbReference type="RefSeq" id="WP_170036637.1">
    <property type="nucleotide sequence ID" value="NZ_JABDTL010000002.1"/>
</dbReference>
<dbReference type="PROSITE" id="PS51257">
    <property type="entry name" value="PROKAR_LIPOPROTEIN"/>
    <property type="match status" value="1"/>
</dbReference>
<evidence type="ECO:0000313" key="2">
    <source>
        <dbReference type="EMBL" id="MBB6071461.1"/>
    </source>
</evidence>
<organism evidence="2 3">
    <name type="scientific">Longimicrobium terrae</name>
    <dbReference type="NCBI Taxonomy" id="1639882"/>
    <lineage>
        <taxon>Bacteria</taxon>
        <taxon>Pseudomonadati</taxon>
        <taxon>Gemmatimonadota</taxon>
        <taxon>Longimicrobiia</taxon>
        <taxon>Longimicrobiales</taxon>
        <taxon>Longimicrobiaceae</taxon>
        <taxon>Longimicrobium</taxon>
    </lineage>
</organism>
<sequence length="127" mass="13143">MNRRIFVVLVAVLLGGAGCGHAGEEGEESPAPRRTPITLVLANQNFSDMTIYSVEVGRRSRVGMVGGNSSVTLNVSSAFFPGGRLNLVAVPIGGSGRAGTGPLMVNGGETVYFTITPQLSTSYASIQ</sequence>
<feature type="chain" id="PRO_5032357111" description="Lipoprotein" evidence="1">
    <location>
        <begin position="23"/>
        <end position="127"/>
    </location>
</feature>
<proteinExistence type="predicted"/>